<dbReference type="OrthoDB" id="3364608at2759"/>
<dbReference type="Proteomes" id="UP000193067">
    <property type="component" value="Unassembled WGS sequence"/>
</dbReference>
<keyword evidence="3" id="KW-1185">Reference proteome</keyword>
<feature type="compositionally biased region" description="Low complexity" evidence="1">
    <location>
        <begin position="142"/>
        <end position="154"/>
    </location>
</feature>
<feature type="region of interest" description="Disordered" evidence="1">
    <location>
        <begin position="325"/>
        <end position="407"/>
    </location>
</feature>
<feature type="compositionally biased region" description="Basic and acidic residues" evidence="1">
    <location>
        <begin position="94"/>
        <end position="103"/>
    </location>
</feature>
<gene>
    <name evidence="2" type="ORF">PYCCODRAFT_1357576</name>
</gene>
<proteinExistence type="predicted"/>
<protein>
    <submittedName>
        <fullName evidence="2">Uncharacterized protein</fullName>
    </submittedName>
</protein>
<feature type="compositionally biased region" description="Low complexity" evidence="1">
    <location>
        <begin position="21"/>
        <end position="30"/>
    </location>
</feature>
<name>A0A1Y2J339_TRAC3</name>
<feature type="compositionally biased region" description="Basic residues" evidence="1">
    <location>
        <begin position="58"/>
        <end position="68"/>
    </location>
</feature>
<dbReference type="STRING" id="1353009.A0A1Y2J339"/>
<feature type="compositionally biased region" description="Basic and acidic residues" evidence="1">
    <location>
        <begin position="442"/>
        <end position="455"/>
    </location>
</feature>
<evidence type="ECO:0000313" key="3">
    <source>
        <dbReference type="Proteomes" id="UP000193067"/>
    </source>
</evidence>
<reference evidence="2 3" key="1">
    <citation type="journal article" date="2015" name="Biotechnol. Biofuels">
        <title>Enhanced degradation of softwood versus hardwood by the white-rot fungus Pycnoporus coccineus.</title>
        <authorList>
            <person name="Couturier M."/>
            <person name="Navarro D."/>
            <person name="Chevret D."/>
            <person name="Henrissat B."/>
            <person name="Piumi F."/>
            <person name="Ruiz-Duenas F.J."/>
            <person name="Martinez A.T."/>
            <person name="Grigoriev I.V."/>
            <person name="Riley R."/>
            <person name="Lipzen A."/>
            <person name="Berrin J.G."/>
            <person name="Master E.R."/>
            <person name="Rosso M.N."/>
        </authorList>
    </citation>
    <scope>NUCLEOTIDE SEQUENCE [LARGE SCALE GENOMIC DNA]</scope>
    <source>
        <strain evidence="2 3">BRFM310</strain>
    </source>
</reference>
<feature type="compositionally biased region" description="Basic and acidic residues" evidence="1">
    <location>
        <begin position="217"/>
        <end position="234"/>
    </location>
</feature>
<feature type="region of interest" description="Disordered" evidence="1">
    <location>
        <begin position="132"/>
        <end position="262"/>
    </location>
</feature>
<feature type="region of interest" description="Disordered" evidence="1">
    <location>
        <begin position="1"/>
        <end position="114"/>
    </location>
</feature>
<dbReference type="AlphaFoldDB" id="A0A1Y2J339"/>
<feature type="region of interest" description="Disordered" evidence="1">
    <location>
        <begin position="419"/>
        <end position="466"/>
    </location>
</feature>
<sequence length="466" mass="49977">MPRTRGAVKPAPRGPAPIPAPALDRPAPAASSSMATKRPPIRRASSAMPALPPTPPRTTHKRKRRSRSRVTDSSSEEEDAHEVPVIDSDDEEERGSGEPERKVGALVLGHKRRRVLTLDAIAEELSEATAEDAFWMGNGGAESSSRHSGTGSSESKPKQKVVKNRAPTRARSRTRSPSASPAPHLLRRGHTGLFSPPPSRRAPVVAPRPATPPPEPEPTKEKGKAPVVPERDSPENPFLFDDSPASVPASEDAGSPLLRTPKKHVEMPTITYVFRGVKTVVANPHYRPPEAAAEIAEAEARARLPVEHPDYSPLDACEPKLLFPEARKAAGARRRAHTIAEPSSPTPRAPKRRAADSSSDEERRHKSTIATRAHGHSAGAGKGKDKAPAAPGPAPGPAEEDTEVLAAALAERVAKRMRKGIYADGEAPRTRPSSTAGDVDEEPKMPERDRSDPIKRAMGPVRPRKA</sequence>
<evidence type="ECO:0000313" key="2">
    <source>
        <dbReference type="EMBL" id="OSD07830.1"/>
    </source>
</evidence>
<accession>A0A1Y2J339</accession>
<organism evidence="2 3">
    <name type="scientific">Trametes coccinea (strain BRFM310)</name>
    <name type="common">Pycnoporus coccineus</name>
    <dbReference type="NCBI Taxonomy" id="1353009"/>
    <lineage>
        <taxon>Eukaryota</taxon>
        <taxon>Fungi</taxon>
        <taxon>Dikarya</taxon>
        <taxon>Basidiomycota</taxon>
        <taxon>Agaricomycotina</taxon>
        <taxon>Agaricomycetes</taxon>
        <taxon>Polyporales</taxon>
        <taxon>Polyporaceae</taxon>
        <taxon>Trametes</taxon>
    </lineage>
</organism>
<dbReference type="EMBL" id="KZ084087">
    <property type="protein sequence ID" value="OSD07830.1"/>
    <property type="molecule type" value="Genomic_DNA"/>
</dbReference>
<evidence type="ECO:0000256" key="1">
    <source>
        <dbReference type="SAM" id="MobiDB-lite"/>
    </source>
</evidence>
<feature type="compositionally biased region" description="Basic residues" evidence="1">
    <location>
        <begin position="158"/>
        <end position="174"/>
    </location>
</feature>